<dbReference type="EMBL" id="VJVW01000004">
    <property type="protein sequence ID" value="MUP43293.1"/>
    <property type="molecule type" value="Genomic_DNA"/>
</dbReference>
<keyword evidence="3" id="KW-1185">Reference proteome</keyword>
<evidence type="ECO:0000256" key="1">
    <source>
        <dbReference type="SAM" id="Phobius"/>
    </source>
</evidence>
<sequence>MDINSLSIGLLLFAVFMFPIAYILFNQKAKENKIKKDLVQIASKNHLKLDKMESFGHLSLGFDSIHKKLIILEFGDLDKAQVLDLKEVSQVRIARTLETGFSGNIKKDRMVHIALELAGKKQDKLAEICFYDEDDYDSTDADIRLNEAKKWDELLQKNLAV</sequence>
<name>A0A7K1LR86_9FLAO</name>
<evidence type="ECO:0000313" key="2">
    <source>
        <dbReference type="EMBL" id="MUP43293.1"/>
    </source>
</evidence>
<evidence type="ECO:0000313" key="3">
    <source>
        <dbReference type="Proteomes" id="UP000460416"/>
    </source>
</evidence>
<keyword evidence="1" id="KW-0812">Transmembrane</keyword>
<gene>
    <name evidence="2" type="ORF">FLP08_11965</name>
</gene>
<dbReference type="Proteomes" id="UP000460416">
    <property type="component" value="Unassembled WGS sequence"/>
</dbReference>
<keyword evidence="1" id="KW-0472">Membrane</keyword>
<organism evidence="2 3">
    <name type="scientific">Christiangramia aestuarii</name>
    <dbReference type="NCBI Taxonomy" id="1028746"/>
    <lineage>
        <taxon>Bacteria</taxon>
        <taxon>Pseudomonadati</taxon>
        <taxon>Bacteroidota</taxon>
        <taxon>Flavobacteriia</taxon>
        <taxon>Flavobacteriales</taxon>
        <taxon>Flavobacteriaceae</taxon>
        <taxon>Christiangramia</taxon>
    </lineage>
</organism>
<comment type="caution">
    <text evidence="2">The sequence shown here is derived from an EMBL/GenBank/DDBJ whole genome shotgun (WGS) entry which is preliminary data.</text>
</comment>
<keyword evidence="1" id="KW-1133">Transmembrane helix</keyword>
<dbReference type="AlphaFoldDB" id="A0A7K1LR86"/>
<reference evidence="2 3" key="1">
    <citation type="submission" date="2019-07" db="EMBL/GenBank/DDBJ databases">
        <title>Gramella aestuarii sp. nov., isolated from a tidal flat, and emended description of Gramella echinicola.</title>
        <authorList>
            <person name="Liu L."/>
        </authorList>
    </citation>
    <scope>NUCLEOTIDE SEQUENCE [LARGE SCALE GENOMIC DNA]</scope>
    <source>
        <strain evidence="2 3">BS12</strain>
    </source>
</reference>
<proteinExistence type="predicted"/>
<dbReference type="OrthoDB" id="1452879at2"/>
<dbReference type="RefSeq" id="WP_156276982.1">
    <property type="nucleotide sequence ID" value="NZ_BAABGI010000001.1"/>
</dbReference>
<accession>A0A7K1LR86</accession>
<feature type="transmembrane region" description="Helical" evidence="1">
    <location>
        <begin position="6"/>
        <end position="25"/>
    </location>
</feature>
<protein>
    <submittedName>
        <fullName evidence="2">Uncharacterized protein</fullName>
    </submittedName>
</protein>